<accession>A0ABS0SGG8</accession>
<dbReference type="Gene3D" id="3.40.190.150">
    <property type="entry name" value="Bordetella uptake gene, domain 1"/>
    <property type="match status" value="1"/>
</dbReference>
<name>A0ABS0SGG8_9HYPH</name>
<dbReference type="EMBL" id="JADGMQ010000016">
    <property type="protein sequence ID" value="MBI1622400.1"/>
    <property type="molecule type" value="Genomic_DNA"/>
</dbReference>
<dbReference type="PANTHER" id="PTHR42928:SF5">
    <property type="entry name" value="BLR1237 PROTEIN"/>
    <property type="match status" value="1"/>
</dbReference>
<evidence type="ECO:0000256" key="1">
    <source>
        <dbReference type="ARBA" id="ARBA00006987"/>
    </source>
</evidence>
<dbReference type="PANTHER" id="PTHR42928">
    <property type="entry name" value="TRICARBOXYLATE-BINDING PROTEIN"/>
    <property type="match status" value="1"/>
</dbReference>
<keyword evidence="2" id="KW-0732">Signal</keyword>
<comment type="caution">
    <text evidence="3">The sequence shown here is derived from an EMBL/GenBank/DDBJ whole genome shotgun (WGS) entry which is preliminary data.</text>
</comment>
<protein>
    <recommendedName>
        <fullName evidence="5">Tripartite-type tricarboxylate transporter, receptor component TctC</fullName>
    </recommendedName>
</protein>
<evidence type="ECO:0000256" key="2">
    <source>
        <dbReference type="SAM" id="SignalP"/>
    </source>
</evidence>
<dbReference type="InterPro" id="IPR042100">
    <property type="entry name" value="Bug_dom1"/>
</dbReference>
<dbReference type="Gene3D" id="3.40.190.10">
    <property type="entry name" value="Periplasmic binding protein-like II"/>
    <property type="match status" value="1"/>
</dbReference>
<gene>
    <name evidence="3" type="ORF">IOD40_17200</name>
</gene>
<dbReference type="RefSeq" id="WP_198477941.1">
    <property type="nucleotide sequence ID" value="NZ_JADGMQ010000016.1"/>
</dbReference>
<evidence type="ECO:0008006" key="5">
    <source>
        <dbReference type="Google" id="ProtNLM"/>
    </source>
</evidence>
<dbReference type="Proteomes" id="UP000601789">
    <property type="component" value="Unassembled WGS sequence"/>
</dbReference>
<sequence length="338" mass="35212">MNNGTVCGGVNRRLVLTGVASALALASTGQAFSQSAPTIRRLEVIIPLSAGGGSDIMVRQLMEHVRPRLSSQIAISNVPGDGSLLGLSRVARARPDEAMIGVHNPPNTVLSQLARGTSAPVDIRTLTPLGGFGRTFTVLATSAKSGIETYQQLQEAYETGAQRLLGGTDRAGSSELTAELLRSDAELGFAEYVAYDGSGAGNAAIARNEVPAGLASYDAVIDGMASGTLRPLLVLGNVERVAGMPDTPTAAELGYPSMAEVAAPIRVIVGPPNMEPALRDHLIALFRDVVTDANVITTMGEAGIKLEYMAPEVVGEAINGAFSKLETLPALQQLLERK</sequence>
<comment type="similarity">
    <text evidence="1">Belongs to the UPF0065 (bug) family.</text>
</comment>
<feature type="signal peptide" evidence="2">
    <location>
        <begin position="1"/>
        <end position="31"/>
    </location>
</feature>
<organism evidence="3 4">
    <name type="scientific">Aquamicrobium zhengzhouense</name>
    <dbReference type="NCBI Taxonomy" id="2781738"/>
    <lineage>
        <taxon>Bacteria</taxon>
        <taxon>Pseudomonadati</taxon>
        <taxon>Pseudomonadota</taxon>
        <taxon>Alphaproteobacteria</taxon>
        <taxon>Hyphomicrobiales</taxon>
        <taxon>Phyllobacteriaceae</taxon>
        <taxon>Aquamicrobium</taxon>
    </lineage>
</organism>
<dbReference type="Pfam" id="PF03401">
    <property type="entry name" value="TctC"/>
    <property type="match status" value="1"/>
</dbReference>
<evidence type="ECO:0000313" key="4">
    <source>
        <dbReference type="Proteomes" id="UP000601789"/>
    </source>
</evidence>
<keyword evidence="4" id="KW-1185">Reference proteome</keyword>
<reference evidence="3 4" key="1">
    <citation type="submission" date="2020-10" db="EMBL/GenBank/DDBJ databases">
        <title>Aquamicrobium zhengzhouensis sp. nov., a exopolysaccharide producing bacterium isolated from farmland soil.</title>
        <authorList>
            <person name="Wang X."/>
        </authorList>
    </citation>
    <scope>NUCLEOTIDE SEQUENCE [LARGE SCALE GENOMIC DNA]</scope>
    <source>
        <strain evidence="4">cd-1</strain>
    </source>
</reference>
<proteinExistence type="inferred from homology"/>
<evidence type="ECO:0000313" key="3">
    <source>
        <dbReference type="EMBL" id="MBI1622400.1"/>
    </source>
</evidence>
<feature type="chain" id="PRO_5046896661" description="Tripartite-type tricarboxylate transporter, receptor component TctC" evidence="2">
    <location>
        <begin position="32"/>
        <end position="338"/>
    </location>
</feature>
<dbReference type="InterPro" id="IPR005064">
    <property type="entry name" value="BUG"/>
</dbReference>